<gene>
    <name evidence="2" type="ORF">P691DRAFT_783803</name>
</gene>
<dbReference type="EMBL" id="MU151249">
    <property type="protein sequence ID" value="KAF9446374.1"/>
    <property type="molecule type" value="Genomic_DNA"/>
</dbReference>
<dbReference type="CDD" id="cd00866">
    <property type="entry name" value="PEBP_euk"/>
    <property type="match status" value="1"/>
</dbReference>
<dbReference type="PANTHER" id="PTHR11362:SF82">
    <property type="entry name" value="PHOSPHATIDYLETHANOLAMINE-BINDING PROTEIN 4"/>
    <property type="match status" value="1"/>
</dbReference>
<reference evidence="2" key="1">
    <citation type="submission" date="2020-11" db="EMBL/GenBank/DDBJ databases">
        <authorList>
            <consortium name="DOE Joint Genome Institute"/>
            <person name="Ahrendt S."/>
            <person name="Riley R."/>
            <person name="Andreopoulos W."/>
            <person name="Labutti K."/>
            <person name="Pangilinan J."/>
            <person name="Ruiz-Duenas F.J."/>
            <person name="Barrasa J.M."/>
            <person name="Sanchez-Garcia M."/>
            <person name="Camarero S."/>
            <person name="Miyauchi S."/>
            <person name="Serrano A."/>
            <person name="Linde D."/>
            <person name="Babiker R."/>
            <person name="Drula E."/>
            <person name="Ayuso-Fernandez I."/>
            <person name="Pacheco R."/>
            <person name="Padilla G."/>
            <person name="Ferreira P."/>
            <person name="Barriuso J."/>
            <person name="Kellner H."/>
            <person name="Castanera R."/>
            <person name="Alfaro M."/>
            <person name="Ramirez L."/>
            <person name="Pisabarro A.G."/>
            <person name="Kuo A."/>
            <person name="Tritt A."/>
            <person name="Lipzen A."/>
            <person name="He G."/>
            <person name="Yan M."/>
            <person name="Ng V."/>
            <person name="Cullen D."/>
            <person name="Martin F."/>
            <person name="Rosso M.-N."/>
            <person name="Henrissat B."/>
            <person name="Hibbett D."/>
            <person name="Martinez A.T."/>
            <person name="Grigoriev I.V."/>
        </authorList>
    </citation>
    <scope>NUCLEOTIDE SEQUENCE</scope>
    <source>
        <strain evidence="2">MF-IS2</strain>
    </source>
</reference>
<feature type="signal peptide" evidence="1">
    <location>
        <begin position="1"/>
        <end position="18"/>
    </location>
</feature>
<sequence>MRLTRLFTLAPLFWRISAQDVSVAAVKQAFIDADIPSDLKINFDPSFLLEVILPQSSGHPILVHTGIQLPRNETATPPVFGLFDPFDPANPSINAGQGPFVIAAVDPDAPTPTNTSNAQVRHFLGGDFFPRKLAGSSLSPLLSNTTAALSEWKQPTPTGGNHRYVFLAFNQPVGFNQQQFINATTPIMHFDIATFAQEVGLGNPIAGTFMMVANPDNP</sequence>
<accession>A0A9P5X8B2</accession>
<keyword evidence="1" id="KW-0732">Signal</keyword>
<dbReference type="InterPro" id="IPR035810">
    <property type="entry name" value="PEBP_euk"/>
</dbReference>
<dbReference type="PANTHER" id="PTHR11362">
    <property type="entry name" value="PHOSPHATIDYLETHANOLAMINE-BINDING PROTEIN"/>
    <property type="match status" value="1"/>
</dbReference>
<name>A0A9P5X8B2_9AGAR</name>
<dbReference type="Pfam" id="PF01161">
    <property type="entry name" value="PBP"/>
    <property type="match status" value="1"/>
</dbReference>
<evidence type="ECO:0000313" key="3">
    <source>
        <dbReference type="Proteomes" id="UP000807342"/>
    </source>
</evidence>
<protein>
    <submittedName>
        <fullName evidence="2">PEBP-like protein</fullName>
    </submittedName>
</protein>
<evidence type="ECO:0000313" key="2">
    <source>
        <dbReference type="EMBL" id="KAF9446374.1"/>
    </source>
</evidence>
<dbReference type="AlphaFoldDB" id="A0A9P5X8B2"/>
<dbReference type="InterPro" id="IPR036610">
    <property type="entry name" value="PEBP-like_sf"/>
</dbReference>
<organism evidence="2 3">
    <name type="scientific">Macrolepiota fuliginosa MF-IS2</name>
    <dbReference type="NCBI Taxonomy" id="1400762"/>
    <lineage>
        <taxon>Eukaryota</taxon>
        <taxon>Fungi</taxon>
        <taxon>Dikarya</taxon>
        <taxon>Basidiomycota</taxon>
        <taxon>Agaricomycotina</taxon>
        <taxon>Agaricomycetes</taxon>
        <taxon>Agaricomycetidae</taxon>
        <taxon>Agaricales</taxon>
        <taxon>Agaricineae</taxon>
        <taxon>Agaricaceae</taxon>
        <taxon>Macrolepiota</taxon>
    </lineage>
</organism>
<dbReference type="Proteomes" id="UP000807342">
    <property type="component" value="Unassembled WGS sequence"/>
</dbReference>
<dbReference type="InterPro" id="IPR008914">
    <property type="entry name" value="PEBP"/>
</dbReference>
<dbReference type="Gene3D" id="3.90.280.10">
    <property type="entry name" value="PEBP-like"/>
    <property type="match status" value="1"/>
</dbReference>
<proteinExistence type="predicted"/>
<dbReference type="OrthoDB" id="2506647at2759"/>
<dbReference type="SUPFAM" id="SSF49777">
    <property type="entry name" value="PEBP-like"/>
    <property type="match status" value="1"/>
</dbReference>
<keyword evidence="3" id="KW-1185">Reference proteome</keyword>
<feature type="chain" id="PRO_5040316423" evidence="1">
    <location>
        <begin position="19"/>
        <end position="218"/>
    </location>
</feature>
<comment type="caution">
    <text evidence="2">The sequence shown here is derived from an EMBL/GenBank/DDBJ whole genome shotgun (WGS) entry which is preliminary data.</text>
</comment>
<evidence type="ECO:0000256" key="1">
    <source>
        <dbReference type="SAM" id="SignalP"/>
    </source>
</evidence>